<name>A0A0C2M322_THEKT</name>
<keyword evidence="2" id="KW-1185">Reference proteome</keyword>
<evidence type="ECO:0000313" key="2">
    <source>
        <dbReference type="Proteomes" id="UP000031668"/>
    </source>
</evidence>
<dbReference type="EMBL" id="JWZT01005339">
    <property type="protein sequence ID" value="KII61465.1"/>
    <property type="molecule type" value="Genomic_DNA"/>
</dbReference>
<dbReference type="AlphaFoldDB" id="A0A0C2M322"/>
<reference evidence="1 2" key="1">
    <citation type="journal article" date="2014" name="Genome Biol. Evol.">
        <title>The genome of the myxosporean Thelohanellus kitauei shows adaptations to nutrient acquisition within its fish host.</title>
        <authorList>
            <person name="Yang Y."/>
            <person name="Xiong J."/>
            <person name="Zhou Z."/>
            <person name="Huo F."/>
            <person name="Miao W."/>
            <person name="Ran C."/>
            <person name="Liu Y."/>
            <person name="Zhang J."/>
            <person name="Feng J."/>
            <person name="Wang M."/>
            <person name="Wang M."/>
            <person name="Wang L."/>
            <person name="Yao B."/>
        </authorList>
    </citation>
    <scope>NUCLEOTIDE SEQUENCE [LARGE SCALE GENOMIC DNA]</scope>
    <source>
        <strain evidence="1">Wuqing</strain>
    </source>
</reference>
<dbReference type="Proteomes" id="UP000031668">
    <property type="component" value="Unassembled WGS sequence"/>
</dbReference>
<accession>A0A0C2M322</accession>
<comment type="caution">
    <text evidence="1">The sequence shown here is derived from an EMBL/GenBank/DDBJ whole genome shotgun (WGS) entry which is preliminary data.</text>
</comment>
<evidence type="ECO:0000313" key="1">
    <source>
        <dbReference type="EMBL" id="KII61465.1"/>
    </source>
</evidence>
<organism evidence="1 2">
    <name type="scientific">Thelohanellus kitauei</name>
    <name type="common">Myxosporean</name>
    <dbReference type="NCBI Taxonomy" id="669202"/>
    <lineage>
        <taxon>Eukaryota</taxon>
        <taxon>Metazoa</taxon>
        <taxon>Cnidaria</taxon>
        <taxon>Myxozoa</taxon>
        <taxon>Myxosporea</taxon>
        <taxon>Bivalvulida</taxon>
        <taxon>Platysporina</taxon>
        <taxon>Myxobolidae</taxon>
        <taxon>Thelohanellus</taxon>
    </lineage>
</organism>
<protein>
    <submittedName>
        <fullName evidence="1">Uncharacterized protein</fullName>
    </submittedName>
</protein>
<gene>
    <name evidence="1" type="ORF">RF11_12880</name>
</gene>
<sequence length="114" mass="13628">MSQIIEEKFYFWMNQDLAALRRRQANLYAVQEQLQLFPTPDPKNFICEAFNSNLIFYLIKNVLCNTERNSMFIDEFLAKLRTSTLFSYYEPDYQCNVKSPRPEDETALLHSIQR</sequence>
<proteinExistence type="predicted"/>